<dbReference type="InParanoid" id="A0A061GY57"/>
<evidence type="ECO:0000313" key="3">
    <source>
        <dbReference type="Proteomes" id="UP000026915"/>
    </source>
</evidence>
<dbReference type="AlphaFoldDB" id="A0A061GY57"/>
<evidence type="ECO:0000256" key="1">
    <source>
        <dbReference type="SAM" id="SignalP"/>
    </source>
</evidence>
<evidence type="ECO:0000313" key="2">
    <source>
        <dbReference type="EMBL" id="EOY34411.1"/>
    </source>
</evidence>
<dbReference type="EMBL" id="CM001887">
    <property type="protein sequence ID" value="EOY34411.1"/>
    <property type="molecule type" value="Genomic_DNA"/>
</dbReference>
<keyword evidence="3" id="KW-1185">Reference proteome</keyword>
<evidence type="ECO:0008006" key="4">
    <source>
        <dbReference type="Google" id="ProtNLM"/>
    </source>
</evidence>
<dbReference type="Proteomes" id="UP000026915">
    <property type="component" value="Chromosome 9"/>
</dbReference>
<proteinExistence type="predicted"/>
<reference evidence="2 3" key="1">
    <citation type="journal article" date="2013" name="Genome Biol.">
        <title>The genome sequence of the most widely cultivated cacao type and its use to identify candidate genes regulating pod color.</title>
        <authorList>
            <person name="Motamayor J.C."/>
            <person name="Mockaitis K."/>
            <person name="Schmutz J."/>
            <person name="Haiminen N."/>
            <person name="Iii D.L."/>
            <person name="Cornejo O."/>
            <person name="Findley S.D."/>
            <person name="Zheng P."/>
            <person name="Utro F."/>
            <person name="Royaert S."/>
            <person name="Saski C."/>
            <person name="Jenkins J."/>
            <person name="Podicheti R."/>
            <person name="Zhao M."/>
            <person name="Scheffler B.E."/>
            <person name="Stack J.C."/>
            <person name="Feltus F.A."/>
            <person name="Mustiga G.M."/>
            <person name="Amores F."/>
            <person name="Phillips W."/>
            <person name="Marelli J.P."/>
            <person name="May G.D."/>
            <person name="Shapiro H."/>
            <person name="Ma J."/>
            <person name="Bustamante C.D."/>
            <person name="Schnell R.J."/>
            <person name="Main D."/>
            <person name="Gilbert D."/>
            <person name="Parida L."/>
            <person name="Kuhn D.N."/>
        </authorList>
    </citation>
    <scope>NUCLEOTIDE SEQUENCE [LARGE SCALE GENOMIC DNA]</scope>
    <source>
        <strain evidence="3">cv. Matina 1-6</strain>
    </source>
</reference>
<dbReference type="HOGENOM" id="CLU_1350995_0_0_1"/>
<gene>
    <name evidence="2" type="ORF">TCM_042092</name>
</gene>
<protein>
    <recommendedName>
        <fullName evidence="4">Secreted protein</fullName>
    </recommendedName>
</protein>
<dbReference type="Gramene" id="EOY34411">
    <property type="protein sequence ID" value="EOY34411"/>
    <property type="gene ID" value="TCM_042092"/>
</dbReference>
<feature type="chain" id="PRO_5001599490" description="Secreted protein" evidence="1">
    <location>
        <begin position="29"/>
        <end position="203"/>
    </location>
</feature>
<organism evidence="2 3">
    <name type="scientific">Theobroma cacao</name>
    <name type="common">Cacao</name>
    <name type="synonym">Cocoa</name>
    <dbReference type="NCBI Taxonomy" id="3641"/>
    <lineage>
        <taxon>Eukaryota</taxon>
        <taxon>Viridiplantae</taxon>
        <taxon>Streptophyta</taxon>
        <taxon>Embryophyta</taxon>
        <taxon>Tracheophyta</taxon>
        <taxon>Spermatophyta</taxon>
        <taxon>Magnoliopsida</taxon>
        <taxon>eudicotyledons</taxon>
        <taxon>Gunneridae</taxon>
        <taxon>Pentapetalae</taxon>
        <taxon>rosids</taxon>
        <taxon>malvids</taxon>
        <taxon>Malvales</taxon>
        <taxon>Malvaceae</taxon>
        <taxon>Byttnerioideae</taxon>
        <taxon>Theobroma</taxon>
    </lineage>
</organism>
<name>A0A061GY57_THECC</name>
<sequence>MPNKWFPTLRQAAQVGLRLIQLILLAPALEHDGVSDVILQTPLGNLLSNHVNGVKATLLYKSIQKHGVGEGIQVKTVEPHSAELLECHLWFPCNGIVHDQRVVLSDLVNVPMGHIILQELFKRHRLELRFRKNLEDGMEGGSGVVEPRLAACPVEELEAGENVALRGGVAIGEDLEDKGLGESEVEVGQPGGCIVHGDLAVGV</sequence>
<accession>A0A061GY57</accession>
<keyword evidence="1" id="KW-0732">Signal</keyword>
<feature type="signal peptide" evidence="1">
    <location>
        <begin position="1"/>
        <end position="28"/>
    </location>
</feature>